<dbReference type="CDD" id="cd22952">
    <property type="entry name" value="ART10-like"/>
    <property type="match status" value="1"/>
</dbReference>
<dbReference type="InterPro" id="IPR014752">
    <property type="entry name" value="Arrestin-like_C"/>
</dbReference>
<gene>
    <name evidence="4" type="ORF">OEA41_000410</name>
</gene>
<reference evidence="4" key="1">
    <citation type="submission" date="2022-11" db="EMBL/GenBank/DDBJ databases">
        <title>Chromosomal genome sequence assembly and mating type (MAT) locus characterization of the leprose asexual lichenized fungus Lepraria neglecta (Nyl.) Erichsen.</title>
        <authorList>
            <person name="Allen J.L."/>
            <person name="Pfeffer B."/>
        </authorList>
    </citation>
    <scope>NUCLEOTIDE SEQUENCE</scope>
    <source>
        <strain evidence="4">Allen 5258</strain>
    </source>
</reference>
<dbReference type="InterPro" id="IPR050357">
    <property type="entry name" value="Arrestin_domain-protein"/>
</dbReference>
<evidence type="ECO:0000259" key="3">
    <source>
        <dbReference type="Pfam" id="PF00339"/>
    </source>
</evidence>
<dbReference type="Proteomes" id="UP001276659">
    <property type="component" value="Unassembled WGS sequence"/>
</dbReference>
<dbReference type="PANTHER" id="PTHR11188">
    <property type="entry name" value="ARRESTIN DOMAIN CONTAINING PROTEIN"/>
    <property type="match status" value="1"/>
</dbReference>
<name>A0AAD9ZII3_9LECA</name>
<sequence length="416" mass="46825">MSIRINVPDTRCRPGSTISGTVSLHGNEDIDVQFIAISLVARSKTKIRKSQANNSSTTYRGRAPLIQSKRGLFTGPHTLHPGHSWPFSFALPECCAAVGADPFKEERGPFNLDRQQSLPPAFNSSNFSYGYSAECFITYELEASLVGSRAKLFSSGDLESTRTLQFMTTRDVEIPEPQLTTKTWPISCASLRLEPGRENDSLTFKEKLKSMRTSKLPMARFTIRMQLPTVGVPNMNLPIILSVEHNIEDSSAPSPPLVILKKCSIFLRAYTHIQAIRNEIFNSHDIERNWDETHEIAHCDFSGQMDKAPPITEHSDLQYLMKIVIPRHHKPSFSTFNIRRYYNLGIRLSVECAQKTFKSELETYHFDLLAPEYARNVVEPATASGSNTVEYEAAPVYEANAGMPLPRYEEPPKELP</sequence>
<dbReference type="Gene3D" id="2.60.40.640">
    <property type="match status" value="1"/>
</dbReference>
<proteinExistence type="inferred from homology"/>
<protein>
    <recommendedName>
        <fullName evidence="3">Arrestin-like N-terminal domain-containing protein</fullName>
    </recommendedName>
</protein>
<dbReference type="EMBL" id="JASNWA010000003">
    <property type="protein sequence ID" value="KAK3178277.1"/>
    <property type="molecule type" value="Genomic_DNA"/>
</dbReference>
<dbReference type="GO" id="GO:0005737">
    <property type="term" value="C:cytoplasm"/>
    <property type="evidence" value="ECO:0007669"/>
    <property type="project" value="TreeGrafter"/>
</dbReference>
<evidence type="ECO:0000256" key="2">
    <source>
        <dbReference type="ARBA" id="ARBA00038766"/>
    </source>
</evidence>
<dbReference type="Pfam" id="PF00339">
    <property type="entry name" value="Arrestin_N"/>
    <property type="match status" value="1"/>
</dbReference>
<dbReference type="PANTHER" id="PTHR11188:SF17">
    <property type="entry name" value="FI21816P1"/>
    <property type="match status" value="1"/>
</dbReference>
<feature type="domain" description="Arrestin-like N-terminal" evidence="3">
    <location>
        <begin position="3"/>
        <end position="96"/>
    </location>
</feature>
<evidence type="ECO:0000313" key="5">
    <source>
        <dbReference type="Proteomes" id="UP001276659"/>
    </source>
</evidence>
<dbReference type="InterPro" id="IPR011021">
    <property type="entry name" value="Arrestin-like_N"/>
</dbReference>
<comment type="subunit">
    <text evidence="2">Interacts with hulA.</text>
</comment>
<comment type="caution">
    <text evidence="4">The sequence shown here is derived from an EMBL/GenBank/DDBJ whole genome shotgun (WGS) entry which is preliminary data.</text>
</comment>
<comment type="similarity">
    <text evidence="1">Belongs to the arrestin family.</text>
</comment>
<dbReference type="AlphaFoldDB" id="A0AAD9ZII3"/>
<evidence type="ECO:0000313" key="4">
    <source>
        <dbReference type="EMBL" id="KAK3178277.1"/>
    </source>
</evidence>
<evidence type="ECO:0000256" key="1">
    <source>
        <dbReference type="ARBA" id="ARBA00005298"/>
    </source>
</evidence>
<keyword evidence="5" id="KW-1185">Reference proteome</keyword>
<dbReference type="GO" id="GO:0015031">
    <property type="term" value="P:protein transport"/>
    <property type="evidence" value="ECO:0007669"/>
    <property type="project" value="TreeGrafter"/>
</dbReference>
<organism evidence="4 5">
    <name type="scientific">Lepraria neglecta</name>
    <dbReference type="NCBI Taxonomy" id="209136"/>
    <lineage>
        <taxon>Eukaryota</taxon>
        <taxon>Fungi</taxon>
        <taxon>Dikarya</taxon>
        <taxon>Ascomycota</taxon>
        <taxon>Pezizomycotina</taxon>
        <taxon>Lecanoromycetes</taxon>
        <taxon>OSLEUM clade</taxon>
        <taxon>Lecanoromycetidae</taxon>
        <taxon>Lecanorales</taxon>
        <taxon>Lecanorineae</taxon>
        <taxon>Stereocaulaceae</taxon>
        <taxon>Lepraria</taxon>
    </lineage>
</organism>
<accession>A0AAD9ZII3</accession>